<gene>
    <name evidence="6" type="ORF">E6K72_10950</name>
</gene>
<feature type="chain" id="PRO_5022161984" description="Gingipain domain-containing protein" evidence="3">
    <location>
        <begin position="23"/>
        <end position="501"/>
    </location>
</feature>
<feature type="compositionally biased region" description="Low complexity" evidence="2">
    <location>
        <begin position="491"/>
        <end position="501"/>
    </location>
</feature>
<dbReference type="InterPro" id="IPR001769">
    <property type="entry name" value="Gingipain"/>
</dbReference>
<evidence type="ECO:0000313" key="6">
    <source>
        <dbReference type="EMBL" id="TMQ51000.1"/>
    </source>
</evidence>
<dbReference type="InterPro" id="IPR012600">
    <property type="entry name" value="Propeptide_C25"/>
</dbReference>
<comment type="caution">
    <text evidence="6">The sequence shown here is derived from an EMBL/GenBank/DDBJ whole genome shotgun (WGS) entry which is preliminary data.</text>
</comment>
<evidence type="ECO:0000259" key="5">
    <source>
        <dbReference type="Pfam" id="PF08126"/>
    </source>
</evidence>
<feature type="signal peptide" evidence="3">
    <location>
        <begin position="1"/>
        <end position="22"/>
    </location>
</feature>
<evidence type="ECO:0000256" key="3">
    <source>
        <dbReference type="SAM" id="SignalP"/>
    </source>
</evidence>
<sequence>MKPGHIRLLGVVLFLAARPARAETFLEREFSMDPARVRIAHTGEALQVSVPGAMPEFRPGRPDLPWISERIELPLGVRVRTVEVLSIDSRPLAEAGRLPSSIRPTPGLGNVERTQPDPVFFSHRGFLPDPAAELGAEGFERGVNVALVNLSPVRWDPASGRLEALARVRVRLVLEPTEERPLARERVVEEWEGPHGLSRTATRLAAGGSRRMAQPFKATQIPSVLGSPVQYVIITDETMQPQFQRLADWKTESGVPAAVRTMTFIRQQYVGADDAERIRTFIRDAYTRWGTKWVLLGGDTDVIPVRFGTTTFYSGTTIATDLYYQCLDGNWDADGDDFYGEGYYSSSVPGDNADLLPDVYLGRAPCTTLAQAQLFVNKTLTYEKTPVADYMKNVLLFAEVLFPQDWVYPQETTLDGGSIAELRRARRCSTRSIAVTTSRSTSGTATATSCTSATGRSRTRTPTPSRTGTGSSTCTRSTARRMRSISRRSARPSSWRPAGGL</sequence>
<dbReference type="InterPro" id="IPR038490">
    <property type="entry name" value="Gingipain_propep_sf"/>
</dbReference>
<dbReference type="InterPro" id="IPR029030">
    <property type="entry name" value="Caspase-like_dom_sf"/>
</dbReference>
<dbReference type="GO" id="GO:0006508">
    <property type="term" value="P:proteolysis"/>
    <property type="evidence" value="ECO:0007669"/>
    <property type="project" value="InterPro"/>
</dbReference>
<feature type="region of interest" description="Disordered" evidence="2">
    <location>
        <begin position="433"/>
        <end position="501"/>
    </location>
</feature>
<dbReference type="EMBL" id="VBOS01000393">
    <property type="protein sequence ID" value="TMQ51000.1"/>
    <property type="molecule type" value="Genomic_DNA"/>
</dbReference>
<feature type="compositionally biased region" description="Low complexity" evidence="2">
    <location>
        <begin position="436"/>
        <end position="477"/>
    </location>
</feature>
<accession>A0A538SI06</accession>
<feature type="domain" description="Gingipain" evidence="4">
    <location>
        <begin position="231"/>
        <end position="404"/>
    </location>
</feature>
<dbReference type="Proteomes" id="UP000317716">
    <property type="component" value="Unassembled WGS sequence"/>
</dbReference>
<feature type="domain" description="Gingipain propeptide" evidence="5">
    <location>
        <begin position="43"/>
        <end position="179"/>
    </location>
</feature>
<evidence type="ECO:0000259" key="4">
    <source>
        <dbReference type="Pfam" id="PF01364"/>
    </source>
</evidence>
<dbReference type="Pfam" id="PF08126">
    <property type="entry name" value="Propeptide_C25"/>
    <property type="match status" value="1"/>
</dbReference>
<dbReference type="Gene3D" id="3.40.50.10390">
    <property type="entry name" value="Gingipain r, domain 1"/>
    <property type="match status" value="1"/>
</dbReference>
<reference evidence="6 7" key="1">
    <citation type="journal article" date="2019" name="Nat. Microbiol.">
        <title>Mediterranean grassland soil C-N compound turnover is dependent on rainfall and depth, and is mediated by genomically divergent microorganisms.</title>
        <authorList>
            <person name="Diamond S."/>
            <person name="Andeer P.F."/>
            <person name="Li Z."/>
            <person name="Crits-Christoph A."/>
            <person name="Burstein D."/>
            <person name="Anantharaman K."/>
            <person name="Lane K.R."/>
            <person name="Thomas B.C."/>
            <person name="Pan C."/>
            <person name="Northen T.R."/>
            <person name="Banfield J.F."/>
        </authorList>
    </citation>
    <scope>NUCLEOTIDE SEQUENCE [LARGE SCALE GENOMIC DNA]</scope>
    <source>
        <strain evidence="6">WS_2</strain>
    </source>
</reference>
<evidence type="ECO:0008006" key="8">
    <source>
        <dbReference type="Google" id="ProtNLM"/>
    </source>
</evidence>
<keyword evidence="1 3" id="KW-0732">Signal</keyword>
<dbReference type="Pfam" id="PF01364">
    <property type="entry name" value="Peptidase_C25"/>
    <property type="match status" value="1"/>
</dbReference>
<organism evidence="6 7">
    <name type="scientific">Eiseniibacteriota bacterium</name>
    <dbReference type="NCBI Taxonomy" id="2212470"/>
    <lineage>
        <taxon>Bacteria</taxon>
        <taxon>Candidatus Eiseniibacteriota</taxon>
    </lineage>
</organism>
<dbReference type="GO" id="GO:0004197">
    <property type="term" value="F:cysteine-type endopeptidase activity"/>
    <property type="evidence" value="ECO:0007669"/>
    <property type="project" value="InterPro"/>
</dbReference>
<name>A0A538SI06_UNCEI</name>
<dbReference type="SUPFAM" id="SSF52129">
    <property type="entry name" value="Caspase-like"/>
    <property type="match status" value="1"/>
</dbReference>
<evidence type="ECO:0000256" key="2">
    <source>
        <dbReference type="SAM" id="MobiDB-lite"/>
    </source>
</evidence>
<dbReference type="Gene3D" id="2.60.40.3800">
    <property type="match status" value="1"/>
</dbReference>
<proteinExistence type="predicted"/>
<dbReference type="InterPro" id="IPR029031">
    <property type="entry name" value="Gingipain_N_sf"/>
</dbReference>
<evidence type="ECO:0000256" key="1">
    <source>
        <dbReference type="ARBA" id="ARBA00022729"/>
    </source>
</evidence>
<evidence type="ECO:0000313" key="7">
    <source>
        <dbReference type="Proteomes" id="UP000317716"/>
    </source>
</evidence>
<protein>
    <recommendedName>
        <fullName evidence="8">Gingipain domain-containing protein</fullName>
    </recommendedName>
</protein>
<feature type="compositionally biased region" description="Basic residues" evidence="2">
    <location>
        <begin position="478"/>
        <end position="490"/>
    </location>
</feature>
<dbReference type="AlphaFoldDB" id="A0A538SI06"/>